<dbReference type="EMBL" id="FMVM01000001">
    <property type="protein sequence ID" value="SCX81528.1"/>
    <property type="molecule type" value="Genomic_DNA"/>
</dbReference>
<dbReference type="Proteomes" id="UP000198538">
    <property type="component" value="Unassembled WGS sequence"/>
</dbReference>
<name>A0A1G5AUE6_9BACL</name>
<reference evidence="3" key="1">
    <citation type="submission" date="2016-10" db="EMBL/GenBank/DDBJ databases">
        <authorList>
            <person name="Varghese N."/>
            <person name="Submissions S."/>
        </authorList>
    </citation>
    <scope>NUCLEOTIDE SEQUENCE [LARGE SCALE GENOMIC DNA]</scope>
    <source>
        <strain evidence="3">BL9</strain>
    </source>
</reference>
<dbReference type="RefSeq" id="WP_090914897.1">
    <property type="nucleotide sequence ID" value="NZ_FMVM01000001.1"/>
</dbReference>
<evidence type="ECO:0000313" key="3">
    <source>
        <dbReference type="Proteomes" id="UP000198538"/>
    </source>
</evidence>
<organism evidence="2 3">
    <name type="scientific">Paenibacillus polysaccharolyticus</name>
    <dbReference type="NCBI Taxonomy" id="582692"/>
    <lineage>
        <taxon>Bacteria</taxon>
        <taxon>Bacillati</taxon>
        <taxon>Bacillota</taxon>
        <taxon>Bacilli</taxon>
        <taxon>Bacillales</taxon>
        <taxon>Paenibacillaceae</taxon>
        <taxon>Paenibacillus</taxon>
    </lineage>
</organism>
<sequence length="172" mass="20511">MEMTFGKYKGRSVEEVHRLNPSYFKWMKEKGLTEKDEYIYYIEVMPQEDPESFEWDVEVRTGYKCWSCKGEMDILLLFNPEVMNELREGYPLISDLAYSKPRTMIELANRFGVKLQERFSKMTGDKYVMHICPHCNSHQGDYHVVEDNHQNTTVSKTIKINFDVSKKIWRET</sequence>
<dbReference type="AlphaFoldDB" id="A0A1G5AUE6"/>
<protein>
    <recommendedName>
        <fullName evidence="1">Exodeoxyribonuclease X-like C-terminal domain-containing protein</fullName>
    </recommendedName>
</protein>
<evidence type="ECO:0000313" key="2">
    <source>
        <dbReference type="EMBL" id="SCX81528.1"/>
    </source>
</evidence>
<accession>A0A1G5AUE6</accession>
<gene>
    <name evidence="2" type="ORF">SAMN05720606_101110</name>
</gene>
<proteinExistence type="predicted"/>
<dbReference type="InterPro" id="IPR046768">
    <property type="entry name" value="ExoX-like_C"/>
</dbReference>
<keyword evidence="3" id="KW-1185">Reference proteome</keyword>
<dbReference type="Pfam" id="PF20600">
    <property type="entry name" value="ExoX-like_C"/>
    <property type="match status" value="1"/>
</dbReference>
<feature type="domain" description="Exodeoxyribonuclease X-like C-terminal" evidence="1">
    <location>
        <begin position="3"/>
        <end position="29"/>
    </location>
</feature>
<evidence type="ECO:0000259" key="1">
    <source>
        <dbReference type="Pfam" id="PF20600"/>
    </source>
</evidence>
<dbReference type="STRING" id="582692.SAMN05720606_101110"/>